<evidence type="ECO:0000259" key="1">
    <source>
        <dbReference type="Pfam" id="PF00004"/>
    </source>
</evidence>
<proteinExistence type="predicted"/>
<organism evidence="2 3">
    <name type="scientific">Steinernema glaseri</name>
    <dbReference type="NCBI Taxonomy" id="37863"/>
    <lineage>
        <taxon>Eukaryota</taxon>
        <taxon>Metazoa</taxon>
        <taxon>Ecdysozoa</taxon>
        <taxon>Nematoda</taxon>
        <taxon>Chromadorea</taxon>
        <taxon>Rhabditida</taxon>
        <taxon>Tylenchina</taxon>
        <taxon>Panagrolaimomorpha</taxon>
        <taxon>Strongyloidoidea</taxon>
        <taxon>Steinernematidae</taxon>
        <taxon>Steinernema</taxon>
    </lineage>
</organism>
<dbReference type="InterPro" id="IPR027417">
    <property type="entry name" value="P-loop_NTPase"/>
</dbReference>
<dbReference type="GO" id="GO:0016887">
    <property type="term" value="F:ATP hydrolysis activity"/>
    <property type="evidence" value="ECO:0007669"/>
    <property type="project" value="InterPro"/>
</dbReference>
<evidence type="ECO:0000313" key="2">
    <source>
        <dbReference type="Proteomes" id="UP000095287"/>
    </source>
</evidence>
<name>A0A1I7ZHX2_9BILA</name>
<dbReference type="GO" id="GO:0005524">
    <property type="term" value="F:ATP binding"/>
    <property type="evidence" value="ECO:0007669"/>
    <property type="project" value="InterPro"/>
</dbReference>
<dbReference type="Pfam" id="PF00004">
    <property type="entry name" value="AAA"/>
    <property type="match status" value="1"/>
</dbReference>
<keyword evidence="2" id="KW-1185">Reference proteome</keyword>
<dbReference type="AlphaFoldDB" id="A0A1I7ZHX2"/>
<dbReference type="WBParaSite" id="L893_g26481.t2">
    <property type="protein sequence ID" value="L893_g26481.t2"/>
    <property type="gene ID" value="L893_g26481"/>
</dbReference>
<dbReference type="PANTHER" id="PTHR23077">
    <property type="entry name" value="AAA-FAMILY ATPASE"/>
    <property type="match status" value="1"/>
</dbReference>
<protein>
    <submittedName>
        <fullName evidence="3">ATPase_AAA_core domain-containing protein</fullName>
    </submittedName>
</protein>
<reference evidence="3" key="1">
    <citation type="submission" date="2016-11" db="UniProtKB">
        <authorList>
            <consortium name="WormBaseParasite"/>
        </authorList>
    </citation>
    <scope>IDENTIFICATION</scope>
</reference>
<dbReference type="SUPFAM" id="SSF52540">
    <property type="entry name" value="P-loop containing nucleoside triphosphate hydrolases"/>
    <property type="match status" value="1"/>
</dbReference>
<dbReference type="InterPro" id="IPR050168">
    <property type="entry name" value="AAA_ATPase_domain"/>
</dbReference>
<sequence length="368" mass="41336">MPLPERFERDPLRLRRLGALLRQIRQQNFEEMRGARLPGGLPRPARILWIRRDLLVPRRRFQLLRRRKLSNNPRRPWIVQNPPIPLVGAPPPGRLRLRPPDPLPERYHLSARLPPVDSVSVHQILSPKYPSYVDYGNLLEDYFDRSRIISDGDTFSIPVDQFGVDPNSRIYYKIKLADNADGSFETTPRTIFYQLTSAASRIPARQVPSSIKLADNADGSFETTPRTIFYQLTSAAFRIPARQVPSSVALPSALLGVSSRIVRLVSGYLRTDVDSRLCLLLSGPGGSGKKLATAKAAELLGFNLMEVSCYELWSEVSGNSEAKITNFFRNAAKLAPCICVFKDLSVLGFDQNSSEIGRVLRCVRPSEA</sequence>
<evidence type="ECO:0000313" key="3">
    <source>
        <dbReference type="WBParaSite" id="L893_g26481.t2"/>
    </source>
</evidence>
<dbReference type="Gene3D" id="3.40.50.300">
    <property type="entry name" value="P-loop containing nucleotide triphosphate hydrolases"/>
    <property type="match status" value="1"/>
</dbReference>
<accession>A0A1I7ZHX2</accession>
<dbReference type="InterPro" id="IPR003959">
    <property type="entry name" value="ATPase_AAA_core"/>
</dbReference>
<feature type="domain" description="ATPase AAA-type core" evidence="1">
    <location>
        <begin position="279"/>
        <end position="351"/>
    </location>
</feature>
<dbReference type="Proteomes" id="UP000095287">
    <property type="component" value="Unplaced"/>
</dbReference>